<dbReference type="PANTHER" id="PTHR35565:SF3">
    <property type="entry name" value="TYPE VI SECRETION SYSTEM SHEATH PROTEIN TSSC1"/>
    <property type="match status" value="1"/>
</dbReference>
<dbReference type="RefSeq" id="WP_183318694.1">
    <property type="nucleotide sequence ID" value="NZ_JACIEN010000009.1"/>
</dbReference>
<keyword evidence="4" id="KW-1185">Reference proteome</keyword>
<sequence>MATAAGPERQANEAVVQTRDADEFASILKQNFKPRTERAATEVENAVATLVQQALADTSVIQEDVLDTIESMIARIDEKLTAQMNEILHAPEFQQIESAWRGLNYLVFNSETDSSLKIRVMNISKNEIYRNLRLFPGARWDQSPLFKKVYEHEFGQLGGEPYGCLIGDYHFSHTPTDVQLLRDLSKIAGAAHTPFFTGADPTLLGMDAWTELANPRDLGKIFDTPDYAAWKSLRDSPDARYVGLCLPRVLSRLPYGAKSEPVEEFAFEEETDGHKGEKYAWMNAAYAMAVNINRAYKEFGWCTRIRGVQSGGEVINLPTHTFPTDDGGVDLKCPTEIAISDRREAELAKAGLIPLIHRKNTDKAAFIGAQSLYKPKTYFGPNGVEATASDNLSARLPYMFAVSRFAHYLKCMVRDKIGSMKEKDQLKKWLQDWIFEYVDGDPLNSTEETKARRPLADARIDIFENEENPGYYSAKFYLRPHYQLEGMDVGLSLVSRLPAPTNQ</sequence>
<dbReference type="PANTHER" id="PTHR35565">
    <property type="entry name" value="CYTOPLASMIC PROTEIN-RELATED"/>
    <property type="match status" value="1"/>
</dbReference>
<dbReference type="Pfam" id="PF05943">
    <property type="entry name" value="VipB"/>
    <property type="match status" value="1"/>
</dbReference>
<evidence type="ECO:0000313" key="3">
    <source>
        <dbReference type="EMBL" id="MBB4019873.1"/>
    </source>
</evidence>
<dbReference type="InterPro" id="IPR044031">
    <property type="entry name" value="TssC1_N"/>
</dbReference>
<organism evidence="3 4">
    <name type="scientific">Chelatococcus caeni</name>
    <dbReference type="NCBI Taxonomy" id="1348468"/>
    <lineage>
        <taxon>Bacteria</taxon>
        <taxon>Pseudomonadati</taxon>
        <taxon>Pseudomonadota</taxon>
        <taxon>Alphaproteobacteria</taxon>
        <taxon>Hyphomicrobiales</taxon>
        <taxon>Chelatococcaceae</taxon>
        <taxon>Chelatococcus</taxon>
    </lineage>
</organism>
<dbReference type="Proteomes" id="UP000577362">
    <property type="component" value="Unassembled WGS sequence"/>
</dbReference>
<evidence type="ECO:0000259" key="1">
    <source>
        <dbReference type="Pfam" id="PF05943"/>
    </source>
</evidence>
<protein>
    <submittedName>
        <fullName evidence="3">Type VI secretion system protein ImpC</fullName>
    </submittedName>
</protein>
<dbReference type="Pfam" id="PF18945">
    <property type="entry name" value="VipB_2"/>
    <property type="match status" value="1"/>
</dbReference>
<feature type="domain" description="TssC1 N-terminal" evidence="1">
    <location>
        <begin position="71"/>
        <end position="372"/>
    </location>
</feature>
<comment type="caution">
    <text evidence="3">The sequence shown here is derived from an EMBL/GenBank/DDBJ whole genome shotgun (WGS) entry which is preliminary data.</text>
</comment>
<dbReference type="AlphaFoldDB" id="A0A840C4V8"/>
<dbReference type="InterPro" id="IPR044032">
    <property type="entry name" value="TssC1_C"/>
</dbReference>
<gene>
    <name evidence="3" type="ORF">GGR16_004933</name>
</gene>
<accession>A0A840C4V8</accession>
<feature type="domain" description="TssC1 C-terminal" evidence="2">
    <location>
        <begin position="385"/>
        <end position="497"/>
    </location>
</feature>
<dbReference type="EMBL" id="JACIEN010000009">
    <property type="protein sequence ID" value="MBB4019873.1"/>
    <property type="molecule type" value="Genomic_DNA"/>
</dbReference>
<evidence type="ECO:0000259" key="2">
    <source>
        <dbReference type="Pfam" id="PF18945"/>
    </source>
</evidence>
<proteinExistence type="predicted"/>
<evidence type="ECO:0000313" key="4">
    <source>
        <dbReference type="Proteomes" id="UP000577362"/>
    </source>
</evidence>
<reference evidence="3 4" key="1">
    <citation type="submission" date="2020-08" db="EMBL/GenBank/DDBJ databases">
        <title>Genomic Encyclopedia of Type Strains, Phase IV (KMG-IV): sequencing the most valuable type-strain genomes for metagenomic binning, comparative biology and taxonomic classification.</title>
        <authorList>
            <person name="Goeker M."/>
        </authorList>
    </citation>
    <scope>NUCLEOTIDE SEQUENCE [LARGE SCALE GENOMIC DNA]</scope>
    <source>
        <strain evidence="3 4">DSM 103737</strain>
    </source>
</reference>
<dbReference type="NCBIfam" id="TIGR03355">
    <property type="entry name" value="VI_chp_2"/>
    <property type="match status" value="1"/>
</dbReference>
<name>A0A840C4V8_9HYPH</name>
<dbReference type="InterPro" id="IPR010269">
    <property type="entry name" value="T6SS_TssC-like"/>
</dbReference>